<comment type="caution">
    <text evidence="1">The sequence shown here is derived from an EMBL/GenBank/DDBJ whole genome shotgun (WGS) entry which is preliminary data.</text>
</comment>
<dbReference type="EMBL" id="QKWP01000009">
    <property type="protein sequence ID" value="RIB30588.1"/>
    <property type="molecule type" value="Genomic_DNA"/>
</dbReference>
<accession>A0A397W8I5</accession>
<organism evidence="1 2">
    <name type="scientific">Gigaspora rosea</name>
    <dbReference type="NCBI Taxonomy" id="44941"/>
    <lineage>
        <taxon>Eukaryota</taxon>
        <taxon>Fungi</taxon>
        <taxon>Fungi incertae sedis</taxon>
        <taxon>Mucoromycota</taxon>
        <taxon>Glomeromycotina</taxon>
        <taxon>Glomeromycetes</taxon>
        <taxon>Diversisporales</taxon>
        <taxon>Gigasporaceae</taxon>
        <taxon>Gigaspora</taxon>
    </lineage>
</organism>
<name>A0A397W8I5_9GLOM</name>
<dbReference type="AlphaFoldDB" id="A0A397W8I5"/>
<evidence type="ECO:0000313" key="2">
    <source>
        <dbReference type="Proteomes" id="UP000266673"/>
    </source>
</evidence>
<evidence type="ECO:0000313" key="1">
    <source>
        <dbReference type="EMBL" id="RIB30588.1"/>
    </source>
</evidence>
<proteinExistence type="predicted"/>
<dbReference type="OrthoDB" id="432970at2759"/>
<gene>
    <name evidence="1" type="ORF">C2G38_2152184</name>
</gene>
<protein>
    <submittedName>
        <fullName evidence="1">Uncharacterized protein</fullName>
    </submittedName>
</protein>
<reference evidence="1 2" key="1">
    <citation type="submission" date="2018-06" db="EMBL/GenBank/DDBJ databases">
        <title>Comparative genomics reveals the genomic features of Rhizophagus irregularis, R. cerebriforme, R. diaphanum and Gigaspora rosea, and their symbiotic lifestyle signature.</title>
        <authorList>
            <person name="Morin E."/>
            <person name="San Clemente H."/>
            <person name="Chen E.C.H."/>
            <person name="De La Providencia I."/>
            <person name="Hainaut M."/>
            <person name="Kuo A."/>
            <person name="Kohler A."/>
            <person name="Murat C."/>
            <person name="Tang N."/>
            <person name="Roy S."/>
            <person name="Loubradou J."/>
            <person name="Henrissat B."/>
            <person name="Grigoriev I.V."/>
            <person name="Corradi N."/>
            <person name="Roux C."/>
            <person name="Martin F.M."/>
        </authorList>
    </citation>
    <scope>NUCLEOTIDE SEQUENCE [LARGE SCALE GENOMIC DNA]</scope>
    <source>
        <strain evidence="1 2">DAOM 194757</strain>
    </source>
</reference>
<dbReference type="Proteomes" id="UP000266673">
    <property type="component" value="Unassembled WGS sequence"/>
</dbReference>
<keyword evidence="2" id="KW-1185">Reference proteome</keyword>
<sequence>MKLMHYMIIPKHLKNIWKRRAPNETAKRVGLRRRMVHRIVPKRLGINIEKDEQNNFLSFEDEKNRHLWFDVGVHTFLERYVDWLNLISSLIILFENHVIKDFKQLRY</sequence>